<dbReference type="SUPFAM" id="SSF74853">
    <property type="entry name" value="Lamin A/C globular tail domain"/>
    <property type="match status" value="1"/>
</dbReference>
<name>A0A1X7BWJ3_9RHOB</name>
<dbReference type="Proteomes" id="UP000193224">
    <property type="component" value="Unassembled WGS sequence"/>
</dbReference>
<evidence type="ECO:0000313" key="1">
    <source>
        <dbReference type="EMBL" id="SMC14008.1"/>
    </source>
</evidence>
<proteinExistence type="predicted"/>
<sequence>MTRLESPRSGQLQLAKREISIFSAMIRPRSPETGKEWVSLLNRTEDEINLNGWVMRSKNGRKAVLQGRVGPGRMHMIGGADIGTLRLGNQGEDLMLRKADNVLVDHVTWTREALLRGGPGIFYEFELGR</sequence>
<dbReference type="InterPro" id="IPR036415">
    <property type="entry name" value="Lamin_tail_dom_sf"/>
</dbReference>
<gene>
    <name evidence="1" type="ORF">ROA7745_03870</name>
</gene>
<evidence type="ECO:0000313" key="2">
    <source>
        <dbReference type="Proteomes" id="UP000193224"/>
    </source>
</evidence>
<protein>
    <submittedName>
        <fullName evidence="1">Uncharacterized protein</fullName>
    </submittedName>
</protein>
<dbReference type="OrthoDB" id="500593at2"/>
<dbReference type="AlphaFoldDB" id="A0A1X7BWJ3"/>
<keyword evidence="2" id="KW-1185">Reference proteome</keyword>
<dbReference type="EMBL" id="FWXB01000019">
    <property type="protein sequence ID" value="SMC14008.1"/>
    <property type="molecule type" value="Genomic_DNA"/>
</dbReference>
<accession>A0A1X7BWJ3</accession>
<organism evidence="1 2">
    <name type="scientific">Roseovarius aestuarii</name>
    <dbReference type="NCBI Taxonomy" id="475083"/>
    <lineage>
        <taxon>Bacteria</taxon>
        <taxon>Pseudomonadati</taxon>
        <taxon>Pseudomonadota</taxon>
        <taxon>Alphaproteobacteria</taxon>
        <taxon>Rhodobacterales</taxon>
        <taxon>Roseobacteraceae</taxon>
        <taxon>Roseovarius</taxon>
    </lineage>
</organism>
<reference evidence="1 2" key="1">
    <citation type="submission" date="2017-03" db="EMBL/GenBank/DDBJ databases">
        <authorList>
            <person name="Afonso C.L."/>
            <person name="Miller P.J."/>
            <person name="Scott M.A."/>
            <person name="Spackman E."/>
            <person name="Goraichik I."/>
            <person name="Dimitrov K.M."/>
            <person name="Suarez D.L."/>
            <person name="Swayne D.E."/>
        </authorList>
    </citation>
    <scope>NUCLEOTIDE SEQUENCE [LARGE SCALE GENOMIC DNA]</scope>
    <source>
        <strain evidence="1 2">CECT 7745</strain>
    </source>
</reference>